<organism evidence="2 3">
    <name type="scientific">Peronospora belbahrii</name>
    <dbReference type="NCBI Taxonomy" id="622444"/>
    <lineage>
        <taxon>Eukaryota</taxon>
        <taxon>Sar</taxon>
        <taxon>Stramenopiles</taxon>
        <taxon>Oomycota</taxon>
        <taxon>Peronosporomycetes</taxon>
        <taxon>Peronosporales</taxon>
        <taxon>Peronosporaceae</taxon>
        <taxon>Peronospora</taxon>
    </lineage>
</organism>
<feature type="region of interest" description="Disordered" evidence="1">
    <location>
        <begin position="916"/>
        <end position="940"/>
    </location>
</feature>
<gene>
    <name evidence="2" type="ORF">PBS003_LOCUS4338</name>
</gene>
<sequence>MGGNVAYVELFGASSKATLGLYAGIQPQELDVVVRTALRHYDGVCTGFQVTQETPRSSRKKRHSRSIPRLVPLSVACKAPELLIGHVCALFAPFASSQTAWKAENEAITSRNDVESLQKLLQALESEEKLSGFEFAMLQHLCEQQNAQVLAVMNGTLSVDKKKEFLLQMLHPKDGEELQMPRNQVHQQKEKKTLYGELVAKKVAVIGTKAIRPQVQKQILALADEIRQNWKTDATKNKFIDTIELLTIVEKLLDQHMLSEEHGTHLLELIVGENKMLWSALQSYRKDGGSLLGLKAMAKRLAAAENEPSRPITSKKSKGKGPRKGTRQGNYLVRKRVKNAPAVAATTSAAVAAVTSLHAQHLLTSLELDIIKALIEQEDSQVLHTLRAFKQSDYRNVGALRDALVSIVEDFTMEFGDEEKAAAAFACGMGDAVREDSQWKDSDDDSGLLEWQRHLSFLLGQWQCQQELTPADASALRKLVFQRHNLLESAYEAYAADGDASELLDTLQRVAKLQRQIEQCQTGQNGLNGVPASDISLEDVVREMQLRGVLQSGDAAGLLVLFHGENEALKAANEAFQADEDVHELEETLLLVVKHAHFGREMEEEEPVDEGQAVCRLLADLGRSERLELWQIQLLISLLKSHDPRLLAAVDVYHEDQETNELVETLAILVELAAWERHRRAMVHDWIPPLARSGKLSRVGAARLVEMVNVRDDRVIAALVVFLSDNNKEEFVDTLARIASLETMKLLDAEASEKKEGYLLLALLKELKEKGTMSATERKQFKELMCSVEPQMVTALDLSAVTHDATDLVDIARRVLVKVQDHGDIGEKRELEEDESFLEAPVSSLVAERGTIEEESFDDDDAKEDVLDAQVPVESHEDTFAGAEAQVKCESNELTEQQETEKTEQEEKNIEEINACIVDEDQEHPNGYAEQEDEEDDTTK</sequence>
<reference evidence="2" key="1">
    <citation type="submission" date="2021-11" db="EMBL/GenBank/DDBJ databases">
        <authorList>
            <person name="Islam A."/>
            <person name="Islam S."/>
            <person name="Flora M.S."/>
            <person name="Rahman M."/>
            <person name="Ziaur R.M."/>
            <person name="Epstein J.H."/>
            <person name="Hassan M."/>
            <person name="Klassen M."/>
            <person name="Woodard K."/>
            <person name="Webb A."/>
            <person name="Webby R.J."/>
            <person name="El Zowalaty M.E."/>
        </authorList>
    </citation>
    <scope>NUCLEOTIDE SEQUENCE</scope>
    <source>
        <strain evidence="2">Pbs3</strain>
    </source>
</reference>
<feature type="compositionally biased region" description="Basic residues" evidence="1">
    <location>
        <begin position="313"/>
        <end position="326"/>
    </location>
</feature>
<evidence type="ECO:0000313" key="2">
    <source>
        <dbReference type="EMBL" id="CAH0477596.1"/>
    </source>
</evidence>
<name>A0AAU9LC05_9STRA</name>
<accession>A0AAU9LC05</accession>
<protein>
    <submittedName>
        <fullName evidence="2">Uncharacterized protein</fullName>
    </submittedName>
</protein>
<dbReference type="Proteomes" id="UP001160483">
    <property type="component" value="Unassembled WGS sequence"/>
</dbReference>
<evidence type="ECO:0000256" key="1">
    <source>
        <dbReference type="SAM" id="MobiDB-lite"/>
    </source>
</evidence>
<proteinExistence type="predicted"/>
<comment type="caution">
    <text evidence="2">The sequence shown here is derived from an EMBL/GenBank/DDBJ whole genome shotgun (WGS) entry which is preliminary data.</text>
</comment>
<dbReference type="EMBL" id="CAKKTJ010000180">
    <property type="protein sequence ID" value="CAH0477596.1"/>
    <property type="molecule type" value="Genomic_DNA"/>
</dbReference>
<feature type="compositionally biased region" description="Acidic residues" evidence="1">
    <location>
        <begin position="930"/>
        <end position="940"/>
    </location>
</feature>
<feature type="region of interest" description="Disordered" evidence="1">
    <location>
        <begin position="303"/>
        <end position="328"/>
    </location>
</feature>
<dbReference type="AlphaFoldDB" id="A0AAU9LC05"/>
<evidence type="ECO:0000313" key="3">
    <source>
        <dbReference type="Proteomes" id="UP001160483"/>
    </source>
</evidence>